<dbReference type="InterPro" id="IPR036047">
    <property type="entry name" value="F-box-like_dom_sf"/>
</dbReference>
<dbReference type="Pfam" id="PF00646">
    <property type="entry name" value="F-box"/>
    <property type="match status" value="1"/>
</dbReference>
<dbReference type="PANTHER" id="PTHR24414">
    <property type="entry name" value="F-BOX/KELCH-REPEAT PROTEIN SKIP4"/>
    <property type="match status" value="1"/>
</dbReference>
<dbReference type="InterPro" id="IPR001810">
    <property type="entry name" value="F-box_dom"/>
</dbReference>
<dbReference type="InterPro" id="IPR006652">
    <property type="entry name" value="Kelch_1"/>
</dbReference>
<proteinExistence type="predicted"/>
<dbReference type="Pfam" id="PF25210">
    <property type="entry name" value="Kelch_FKB95"/>
    <property type="match status" value="1"/>
</dbReference>
<name>A0A2N9EXC5_FAGSY</name>
<dbReference type="Gene3D" id="2.120.10.80">
    <property type="entry name" value="Kelch-type beta propeller"/>
    <property type="match status" value="1"/>
</dbReference>
<dbReference type="PANTHER" id="PTHR24414:SF23">
    <property type="entry name" value="F-BOX_KELCH-REPEAT PROTEIN SKIP6"/>
    <property type="match status" value="1"/>
</dbReference>
<gene>
    <name evidence="4" type="ORF">FSB_LOCUS7385</name>
</gene>
<dbReference type="InterPro" id="IPR015915">
    <property type="entry name" value="Kelch-typ_b-propeller"/>
</dbReference>
<dbReference type="SUPFAM" id="SSF81383">
    <property type="entry name" value="F-box domain"/>
    <property type="match status" value="1"/>
</dbReference>
<reference evidence="4" key="1">
    <citation type="submission" date="2018-02" db="EMBL/GenBank/DDBJ databases">
        <authorList>
            <person name="Cohen D.B."/>
            <person name="Kent A.D."/>
        </authorList>
    </citation>
    <scope>NUCLEOTIDE SEQUENCE</scope>
</reference>
<feature type="domain" description="F-box" evidence="2">
    <location>
        <begin position="22"/>
        <end position="61"/>
    </location>
</feature>
<evidence type="ECO:0000256" key="1">
    <source>
        <dbReference type="SAM" id="MobiDB-lite"/>
    </source>
</evidence>
<sequence length="365" mass="40062">MSTSIATEDQASPPPPPPQNLIPSLPDDVALNCLARVPRSHHPILSVVSKPIHSLLSSSLFFTARSLLHSTQSILYISLRSPLSPSFLWFSLYTNTRSLAPVPPIPSPSTIGASYAAVGPTLYVIGGSINDVPTSQVWALDCLFNTWQPAPNMRVGREFSAAGVVDGKVYVMGGCVTDSWARSAHWAETFDPSVGKWEPVPSPVQIQDKWMHASVVMDGKIYAMADRGGIAYDAREKSWECVEGEMDYGWRGRACVVDDVLYCYDYLGKIRGFQSRESAWRELKGVESELPRFLCGATMANVGGKLMVLWEEKGNGRKEMEIWCAEIGVGKKSENGELWGKIGWVEKVRTVPKGSSIVHCLAVEV</sequence>
<dbReference type="InterPro" id="IPR050354">
    <property type="entry name" value="F-box/kelch-repeat_ARATH"/>
</dbReference>
<dbReference type="AlphaFoldDB" id="A0A2N9EXC5"/>
<evidence type="ECO:0000313" key="4">
    <source>
        <dbReference type="EMBL" id="SPC79503.1"/>
    </source>
</evidence>
<dbReference type="SMART" id="SM00612">
    <property type="entry name" value="Kelch"/>
    <property type="match status" value="2"/>
</dbReference>
<feature type="compositionally biased region" description="Polar residues" evidence="1">
    <location>
        <begin position="1"/>
        <end position="10"/>
    </location>
</feature>
<evidence type="ECO:0000259" key="2">
    <source>
        <dbReference type="Pfam" id="PF00646"/>
    </source>
</evidence>
<feature type="domain" description="FKB95-like N-terminal Kelch" evidence="3">
    <location>
        <begin position="95"/>
        <end position="348"/>
    </location>
</feature>
<dbReference type="InterPro" id="IPR057499">
    <property type="entry name" value="Kelch_FKB95"/>
</dbReference>
<accession>A0A2N9EXC5</accession>
<protein>
    <recommendedName>
        <fullName evidence="5">F-box domain-containing protein</fullName>
    </recommendedName>
</protein>
<organism evidence="4">
    <name type="scientific">Fagus sylvatica</name>
    <name type="common">Beechnut</name>
    <dbReference type="NCBI Taxonomy" id="28930"/>
    <lineage>
        <taxon>Eukaryota</taxon>
        <taxon>Viridiplantae</taxon>
        <taxon>Streptophyta</taxon>
        <taxon>Embryophyta</taxon>
        <taxon>Tracheophyta</taxon>
        <taxon>Spermatophyta</taxon>
        <taxon>Magnoliopsida</taxon>
        <taxon>eudicotyledons</taxon>
        <taxon>Gunneridae</taxon>
        <taxon>Pentapetalae</taxon>
        <taxon>rosids</taxon>
        <taxon>fabids</taxon>
        <taxon>Fagales</taxon>
        <taxon>Fagaceae</taxon>
        <taxon>Fagus</taxon>
    </lineage>
</organism>
<dbReference type="SUPFAM" id="SSF117281">
    <property type="entry name" value="Kelch motif"/>
    <property type="match status" value="1"/>
</dbReference>
<feature type="region of interest" description="Disordered" evidence="1">
    <location>
        <begin position="1"/>
        <end position="20"/>
    </location>
</feature>
<evidence type="ECO:0000259" key="3">
    <source>
        <dbReference type="Pfam" id="PF25210"/>
    </source>
</evidence>
<evidence type="ECO:0008006" key="5">
    <source>
        <dbReference type="Google" id="ProtNLM"/>
    </source>
</evidence>
<dbReference type="EMBL" id="OIVN01000392">
    <property type="protein sequence ID" value="SPC79503.1"/>
    <property type="molecule type" value="Genomic_DNA"/>
</dbReference>
<dbReference type="CDD" id="cd22152">
    <property type="entry name" value="F-box_AtAFR-like"/>
    <property type="match status" value="1"/>
</dbReference>